<feature type="transmembrane region" description="Helical" evidence="1">
    <location>
        <begin position="21"/>
        <end position="46"/>
    </location>
</feature>
<organism evidence="2 3">
    <name type="scientific">Amphiplicatus metriothermophilus</name>
    <dbReference type="NCBI Taxonomy" id="1519374"/>
    <lineage>
        <taxon>Bacteria</taxon>
        <taxon>Pseudomonadati</taxon>
        <taxon>Pseudomonadota</taxon>
        <taxon>Alphaproteobacteria</taxon>
        <taxon>Parvularculales</taxon>
        <taxon>Parvularculaceae</taxon>
        <taxon>Amphiplicatus</taxon>
    </lineage>
</organism>
<dbReference type="Gene3D" id="3.20.20.370">
    <property type="entry name" value="Glycoside hydrolase/deacetylase"/>
    <property type="match status" value="1"/>
</dbReference>
<dbReference type="AlphaFoldDB" id="A0A239Q077"/>
<evidence type="ECO:0000313" key="2">
    <source>
        <dbReference type="EMBL" id="SNT75830.1"/>
    </source>
</evidence>
<proteinExistence type="predicted"/>
<dbReference type="OrthoDB" id="9784811at2"/>
<dbReference type="GO" id="GO:0005975">
    <property type="term" value="P:carbohydrate metabolic process"/>
    <property type="evidence" value="ECO:0007669"/>
    <property type="project" value="InterPro"/>
</dbReference>
<dbReference type="InterPro" id="IPR006837">
    <property type="entry name" value="Divergent_DAC"/>
</dbReference>
<dbReference type="InterPro" id="IPR011330">
    <property type="entry name" value="Glyco_hydro/deAcase_b/a-brl"/>
</dbReference>
<dbReference type="PANTHER" id="PTHR30105:SF2">
    <property type="entry name" value="DIVERGENT POLYSACCHARIDE DEACETYLASE SUPERFAMILY"/>
    <property type="match status" value="1"/>
</dbReference>
<gene>
    <name evidence="2" type="ORF">SAMN06297382_2925</name>
</gene>
<evidence type="ECO:0000313" key="3">
    <source>
        <dbReference type="Proteomes" id="UP000198346"/>
    </source>
</evidence>
<keyword evidence="1" id="KW-0472">Membrane</keyword>
<dbReference type="SUPFAM" id="SSF88713">
    <property type="entry name" value="Glycoside hydrolase/deacetylase"/>
    <property type="match status" value="1"/>
</dbReference>
<evidence type="ECO:0000256" key="1">
    <source>
        <dbReference type="SAM" id="Phobius"/>
    </source>
</evidence>
<dbReference type="Pfam" id="PF04748">
    <property type="entry name" value="Polysacc_deac_2"/>
    <property type="match status" value="1"/>
</dbReference>
<reference evidence="2 3" key="1">
    <citation type="submission" date="2017-07" db="EMBL/GenBank/DDBJ databases">
        <authorList>
            <person name="Sun Z.S."/>
            <person name="Albrecht U."/>
            <person name="Echele G."/>
            <person name="Lee C.C."/>
        </authorList>
    </citation>
    <scope>NUCLEOTIDE SEQUENCE [LARGE SCALE GENOMIC DNA]</scope>
    <source>
        <strain evidence="2 3">CGMCC 1.12710</strain>
    </source>
</reference>
<protein>
    <submittedName>
        <fullName evidence="2">Uncharacterized conserved protein YibQ, putative polysaccharide deacetylase 2 family</fullName>
    </submittedName>
</protein>
<keyword evidence="1" id="KW-1133">Transmembrane helix</keyword>
<sequence>MNRRHKGGGGRVRPRRAARAGWAGLVASAVMAALGVAFGAVGAYMAGRGAIAEAGRWTPPAPFELRDGPARSSGVFDEREKVVAALRAGAEPERFAPPALPPGRPKIIVIFDDMGLDPAAFENVMALPGPLTLSFLPYAQGAQAMVDRARAAEHEILLHLPMEPDGPVDPGPNALRANMTGAELLSALAWNLSRIEGYSGVNNHMGSRMTRHEAAMKTVLSVLDERGLYFIDSVTTAGSVAAEAGRAVGARVFARDVFLDPEAGPETVVRQLALVERIARETGYAVAICHPRPDTLAALGPWLTSAPARGFELATTAALLEVDDAWSQDGRVAAADER</sequence>
<dbReference type="CDD" id="cd10936">
    <property type="entry name" value="CE4_DAC2"/>
    <property type="match status" value="1"/>
</dbReference>
<name>A0A239Q077_9PROT</name>
<dbReference type="Proteomes" id="UP000198346">
    <property type="component" value="Unassembled WGS sequence"/>
</dbReference>
<dbReference type="RefSeq" id="WP_089413350.1">
    <property type="nucleotide sequence ID" value="NZ_FZQA01000010.1"/>
</dbReference>
<dbReference type="PANTHER" id="PTHR30105">
    <property type="entry name" value="UNCHARACTERIZED YIBQ-RELATED"/>
    <property type="match status" value="1"/>
</dbReference>
<keyword evidence="3" id="KW-1185">Reference proteome</keyword>
<accession>A0A239Q077</accession>
<keyword evidence="1" id="KW-0812">Transmembrane</keyword>
<dbReference type="EMBL" id="FZQA01000010">
    <property type="protein sequence ID" value="SNT75830.1"/>
    <property type="molecule type" value="Genomic_DNA"/>
</dbReference>